<dbReference type="RefSeq" id="WP_271326985.1">
    <property type="nucleotide sequence ID" value="NZ_JAOTHC010000012.1"/>
</dbReference>
<accession>A0AAW6BAF5</accession>
<name>A0AAW6BAF5_LACAM</name>
<comment type="caution">
    <text evidence="1">The sequence shown here is derived from an EMBL/GenBank/DDBJ whole genome shotgun (WGS) entry which is preliminary data.</text>
</comment>
<organism evidence="1 2">
    <name type="scientific">Lactobacillus amylovorus</name>
    <dbReference type="NCBI Taxonomy" id="1604"/>
    <lineage>
        <taxon>Bacteria</taxon>
        <taxon>Bacillati</taxon>
        <taxon>Bacillota</taxon>
        <taxon>Bacilli</taxon>
        <taxon>Lactobacillales</taxon>
        <taxon>Lactobacillaceae</taxon>
        <taxon>Lactobacillus</taxon>
    </lineage>
</organism>
<evidence type="ECO:0000313" key="2">
    <source>
        <dbReference type="Proteomes" id="UP001141961"/>
    </source>
</evidence>
<protein>
    <submittedName>
        <fullName evidence="1">Low temperature requirement protein A</fullName>
    </submittedName>
</protein>
<reference evidence="1" key="1">
    <citation type="journal article" date="2022" name="Microorganisms">
        <title>Antibiotic Susceptibility, Resistance Gene Determinants and Corresponding Genomic Regions in Lactobacillus amylovorus Isolates Derived from Wild Boars and Domestic Pigs.</title>
        <authorList>
            <person name="Moravkova M."/>
            <person name="Kostovova I."/>
            <person name="Kavanova K."/>
            <person name="Pechar R."/>
            <person name="Stanek S."/>
            <person name="Brychta A."/>
            <person name="Zeman M."/>
            <person name="Kubasova T."/>
        </authorList>
    </citation>
    <scope>NUCLEOTIDE SEQUENCE</scope>
    <source>
        <strain evidence="1">M597B</strain>
    </source>
</reference>
<evidence type="ECO:0000313" key="1">
    <source>
        <dbReference type="EMBL" id="MDB6246697.1"/>
    </source>
</evidence>
<dbReference type="EMBL" id="JAOTHD010000012">
    <property type="protein sequence ID" value="MDB6246697.1"/>
    <property type="molecule type" value="Genomic_DNA"/>
</dbReference>
<proteinExistence type="predicted"/>
<dbReference type="AlphaFoldDB" id="A0AAW6BAF5"/>
<dbReference type="Proteomes" id="UP001141961">
    <property type="component" value="Unassembled WGS sequence"/>
</dbReference>
<gene>
    <name evidence="1" type="ORF">ODV14_05025</name>
</gene>
<reference evidence="1" key="2">
    <citation type="submission" date="2022-10" db="EMBL/GenBank/DDBJ databases">
        <authorList>
            <person name="Kostovova I."/>
            <person name="Moravkova M."/>
            <person name="Pechar R."/>
        </authorList>
    </citation>
    <scope>NUCLEOTIDE SEQUENCE</scope>
    <source>
        <strain evidence="1">M597B</strain>
    </source>
</reference>
<sequence>MKKIIAKPVGMFELFYDLVFVYAISKIKAMVHHPVNGGIPCLPVM</sequence>